<evidence type="ECO:0000313" key="2">
    <source>
        <dbReference type="EMBL" id="KAK1931306.1"/>
    </source>
</evidence>
<feature type="domain" description="FUZ/MON1/HPS1 first Longin" evidence="1">
    <location>
        <begin position="6"/>
        <end position="147"/>
    </location>
</feature>
<sequence>MLELDVVVCSTSGKPVFRHRVSTERPFEEDDSSTSSFTSSLQGLLSFVACTQQEELLELETEDSRCVFRSSDSLTFAAIEQSVQVDDNVHNNETLSFASECLQHLLHLLQNQILFVLSDRGLDVLRRQPGYDLRELLSGTEGVTRSLTELWATSPTLRFKDCGVPFVRLKPERRREVTRALEFEAASEDTSTPSMICGLLLARERVVAIVQPNKKQFSILVDGE</sequence>
<dbReference type="AlphaFoldDB" id="A0AAD9G387"/>
<dbReference type="Proteomes" id="UP001259832">
    <property type="component" value="Unassembled WGS sequence"/>
</dbReference>
<dbReference type="PANTHER" id="PTHR13027">
    <property type="entry name" value="SAND PROTEIN-RELATED"/>
    <property type="match status" value="1"/>
</dbReference>
<dbReference type="EMBL" id="JASMQC010000034">
    <property type="protein sequence ID" value="KAK1931306.1"/>
    <property type="molecule type" value="Genomic_DNA"/>
</dbReference>
<keyword evidence="3" id="KW-1185">Reference proteome</keyword>
<accession>A0AAD9G387</accession>
<gene>
    <name evidence="2" type="ORF">P3T76_013062</name>
</gene>
<name>A0AAD9G387_9STRA</name>
<dbReference type="InterPro" id="IPR043972">
    <property type="entry name" value="FUZ/MON1/HPS1_longin_1"/>
</dbReference>
<protein>
    <submittedName>
        <fullName evidence="2">Vacuolar fusion protein MON1 A</fullName>
    </submittedName>
</protein>
<evidence type="ECO:0000313" key="3">
    <source>
        <dbReference type="Proteomes" id="UP001259832"/>
    </source>
</evidence>
<proteinExistence type="predicted"/>
<dbReference type="InterPro" id="IPR004353">
    <property type="entry name" value="Mon1"/>
</dbReference>
<reference evidence="2" key="1">
    <citation type="submission" date="2023-08" db="EMBL/GenBank/DDBJ databases">
        <title>Reference Genome Resource for the Citrus Pathogen Phytophthora citrophthora.</title>
        <authorList>
            <person name="Moller H."/>
            <person name="Coetzee B."/>
            <person name="Rose L.J."/>
            <person name="Van Niekerk J.M."/>
        </authorList>
    </citation>
    <scope>NUCLEOTIDE SEQUENCE</scope>
    <source>
        <strain evidence="2">STE-U-9442</strain>
    </source>
</reference>
<dbReference type="GO" id="GO:0016192">
    <property type="term" value="P:vesicle-mediated transport"/>
    <property type="evidence" value="ECO:0007669"/>
    <property type="project" value="InterPro"/>
</dbReference>
<dbReference type="Pfam" id="PF19036">
    <property type="entry name" value="Fuz_longin_1"/>
    <property type="match status" value="1"/>
</dbReference>
<evidence type="ECO:0000259" key="1">
    <source>
        <dbReference type="Pfam" id="PF19036"/>
    </source>
</evidence>
<dbReference type="PRINTS" id="PR01546">
    <property type="entry name" value="YEAST73DUF"/>
</dbReference>
<dbReference type="PANTHER" id="PTHR13027:SF7">
    <property type="entry name" value="VACUOLAR FUSION PROTEIN MON1 HOMOLOG"/>
    <property type="match status" value="1"/>
</dbReference>
<dbReference type="GO" id="GO:0006623">
    <property type="term" value="P:protein targeting to vacuole"/>
    <property type="evidence" value="ECO:0007669"/>
    <property type="project" value="InterPro"/>
</dbReference>
<organism evidence="2 3">
    <name type="scientific">Phytophthora citrophthora</name>
    <dbReference type="NCBI Taxonomy" id="4793"/>
    <lineage>
        <taxon>Eukaryota</taxon>
        <taxon>Sar</taxon>
        <taxon>Stramenopiles</taxon>
        <taxon>Oomycota</taxon>
        <taxon>Peronosporomycetes</taxon>
        <taxon>Peronosporales</taxon>
        <taxon>Peronosporaceae</taxon>
        <taxon>Phytophthora</taxon>
    </lineage>
</organism>
<comment type="caution">
    <text evidence="2">The sequence shown here is derived from an EMBL/GenBank/DDBJ whole genome shotgun (WGS) entry which is preliminary data.</text>
</comment>